<evidence type="ECO:0000256" key="3">
    <source>
        <dbReference type="PROSITE-ProRule" id="PRU00339"/>
    </source>
</evidence>
<proteinExistence type="evidence at transcript level"/>
<evidence type="ECO:0000256" key="4">
    <source>
        <dbReference type="SAM" id="MobiDB-lite"/>
    </source>
</evidence>
<name>A0A2R4K394_CHLRE</name>
<evidence type="ECO:0000256" key="1">
    <source>
        <dbReference type="ARBA" id="ARBA00022737"/>
    </source>
</evidence>
<dbReference type="Pfam" id="PF07719">
    <property type="entry name" value="TPR_2"/>
    <property type="match status" value="1"/>
</dbReference>
<dbReference type="SUPFAM" id="SSF48452">
    <property type="entry name" value="TPR-like"/>
    <property type="match status" value="1"/>
</dbReference>
<dbReference type="PANTHER" id="PTHR44177:SF1">
    <property type="entry name" value="TETRATRICOPEPTIDE REPEAT PROTEIN 8"/>
    <property type="match status" value="1"/>
</dbReference>
<dbReference type="CDD" id="cd21341">
    <property type="entry name" value="TTC8_N"/>
    <property type="match status" value="1"/>
</dbReference>
<dbReference type="EMBL" id="KY979518">
    <property type="protein sequence ID" value="AVV48378.1"/>
    <property type="molecule type" value="mRNA"/>
</dbReference>
<feature type="repeat" description="TPR" evidence="3">
    <location>
        <begin position="270"/>
        <end position="303"/>
    </location>
</feature>
<dbReference type="PANTHER" id="PTHR44177">
    <property type="entry name" value="TETRATRICOPEPTIDE REPEAT PROTEIN 8"/>
    <property type="match status" value="1"/>
</dbReference>
<dbReference type="ExpressionAtlas" id="A0A2R4K394">
    <property type="expression patterns" value="baseline"/>
</dbReference>
<dbReference type="Pfam" id="PF13432">
    <property type="entry name" value="TPR_16"/>
    <property type="match status" value="1"/>
</dbReference>
<accession>A0A2R4K394</accession>
<dbReference type="InterPro" id="IPR011990">
    <property type="entry name" value="TPR-like_helical_dom_sf"/>
</dbReference>
<sequence>MQQPQQAQQQQQQQQNHASQVNPVWLAQSRLRRRKFDECIEVCTGILEKNPYDQAVWYLKTRALTLKNWLDDLEIEEEGVADVLLDEHQVAQVPRPGTSLSRPLTSASGSGAPSQAVRPMTNSGRPLTGFARPGTGSQRPTTSANGRGGSGGPSGPGSNGLNGGAVMISCVLELCKIYLRMDQPNTALEHYTSALGAHPGDSSLLLGVARVYDALGDAEKAVAFYKNVLFHDASNVEAIACLAAHHFYTDQPEIALRYYRRLLQMGVTNSELWNNLGLCCFYASQYDMCLGCFDRALALADDNALPDIWYNIGQVAVGIGDLALAYQAFKIAISINPNHAEALNNLGVLEYRKGNDDSAASLFRSGQREGSHVFEVFFNGALLAFKAGDFQVSFDLVNKALEAYPEHTESHELLKQLKAHFTML</sequence>
<dbReference type="GO" id="GO:0034464">
    <property type="term" value="C:BBSome"/>
    <property type="evidence" value="ECO:0007669"/>
    <property type="project" value="InterPro"/>
</dbReference>
<feature type="compositionally biased region" description="Polar residues" evidence="4">
    <location>
        <begin position="135"/>
        <end position="144"/>
    </location>
</feature>
<organism evidence="5">
    <name type="scientific">Chlamydomonas reinhardtii</name>
    <name type="common">Chlamydomonas smithii</name>
    <dbReference type="NCBI Taxonomy" id="3055"/>
    <lineage>
        <taxon>Eukaryota</taxon>
        <taxon>Viridiplantae</taxon>
        <taxon>Chlorophyta</taxon>
        <taxon>core chlorophytes</taxon>
        <taxon>Chlorophyceae</taxon>
        <taxon>CS clade</taxon>
        <taxon>Chlamydomonadales</taxon>
        <taxon>Chlamydomonadaceae</taxon>
        <taxon>Chlamydomonas</taxon>
    </lineage>
</organism>
<evidence type="ECO:0000256" key="2">
    <source>
        <dbReference type="ARBA" id="ARBA00022803"/>
    </source>
</evidence>
<dbReference type="InterPro" id="IPR013105">
    <property type="entry name" value="TPR_2"/>
</dbReference>
<keyword evidence="1" id="KW-0677">Repeat</keyword>
<evidence type="ECO:0000313" key="5">
    <source>
        <dbReference type="EMBL" id="AVV48378.1"/>
    </source>
</evidence>
<protein>
    <submittedName>
        <fullName evidence="5">Bardet Biedl syndrome 8-like protein</fullName>
    </submittedName>
</protein>
<dbReference type="SMART" id="SM00028">
    <property type="entry name" value="TPR"/>
    <property type="match status" value="7"/>
</dbReference>
<dbReference type="AlphaFoldDB" id="A0A2R4K394"/>
<gene>
    <name evidence="5" type="primary">BBS8</name>
</gene>
<dbReference type="PROSITE" id="PS50005">
    <property type="entry name" value="TPR"/>
    <property type="match status" value="2"/>
</dbReference>
<feature type="repeat" description="TPR" evidence="3">
    <location>
        <begin position="306"/>
        <end position="339"/>
    </location>
</feature>
<dbReference type="InterPro" id="IPR028796">
    <property type="entry name" value="BBS8"/>
</dbReference>
<feature type="region of interest" description="Disordered" evidence="4">
    <location>
        <begin position="1"/>
        <end position="21"/>
    </location>
</feature>
<keyword evidence="2 3" id="KW-0802">TPR repeat</keyword>
<dbReference type="Pfam" id="PF14559">
    <property type="entry name" value="TPR_19"/>
    <property type="match status" value="1"/>
</dbReference>
<dbReference type="Gene3D" id="1.25.40.10">
    <property type="entry name" value="Tetratricopeptide repeat domain"/>
    <property type="match status" value="1"/>
</dbReference>
<feature type="compositionally biased region" description="Polar residues" evidence="4">
    <location>
        <begin position="98"/>
        <end position="113"/>
    </location>
</feature>
<feature type="compositionally biased region" description="Low complexity" evidence="4">
    <location>
        <begin position="1"/>
        <end position="15"/>
    </location>
</feature>
<feature type="region of interest" description="Disordered" evidence="4">
    <location>
        <begin position="93"/>
        <end position="158"/>
    </location>
</feature>
<dbReference type="InterPro" id="IPR019734">
    <property type="entry name" value="TPR_rpt"/>
</dbReference>
<reference evidence="5" key="1">
    <citation type="submission" date="2017-04" db="EMBL/GenBank/DDBJ databases">
        <title>Bardet-Biedl syndrome 8 (BBS8) protein homolog in Chlamydomonas.</title>
        <authorList>
            <person name="Li L."/>
            <person name="Tian G."/>
            <person name="Hu Z."/>
        </authorList>
    </citation>
    <scope>NUCLEOTIDE SEQUENCE</scope>
</reference>
<dbReference type="GO" id="GO:1905515">
    <property type="term" value="P:non-motile cilium assembly"/>
    <property type="evidence" value="ECO:0007669"/>
    <property type="project" value="InterPro"/>
</dbReference>
<feature type="compositionally biased region" description="Gly residues" evidence="4">
    <location>
        <begin position="146"/>
        <end position="158"/>
    </location>
</feature>